<dbReference type="OrthoDB" id="5505971at2"/>
<keyword evidence="1" id="KW-0732">Signal</keyword>
<accession>A0A315Z8K1</accession>
<dbReference type="NCBIfam" id="NF047436">
    <property type="entry name" value="LA_2272_repeat"/>
    <property type="match status" value="1"/>
</dbReference>
<dbReference type="Proteomes" id="UP000245535">
    <property type="component" value="Unassembled WGS sequence"/>
</dbReference>
<feature type="signal peptide" evidence="1">
    <location>
        <begin position="1"/>
        <end position="23"/>
    </location>
</feature>
<comment type="caution">
    <text evidence="2">The sequence shown here is derived from an EMBL/GenBank/DDBJ whole genome shotgun (WGS) entry which is preliminary data.</text>
</comment>
<protein>
    <submittedName>
        <fullName evidence="2">Uncharacterized protein</fullName>
    </submittedName>
</protein>
<evidence type="ECO:0000313" key="3">
    <source>
        <dbReference type="Proteomes" id="UP000245535"/>
    </source>
</evidence>
<organism evidence="2 3">
    <name type="scientific">Sediminitomix flava</name>
    <dbReference type="NCBI Taxonomy" id="379075"/>
    <lineage>
        <taxon>Bacteria</taxon>
        <taxon>Pseudomonadati</taxon>
        <taxon>Bacteroidota</taxon>
        <taxon>Cytophagia</taxon>
        <taxon>Cytophagales</taxon>
        <taxon>Flammeovirgaceae</taxon>
        <taxon>Sediminitomix</taxon>
    </lineage>
</organism>
<feature type="chain" id="PRO_5016436210" evidence="1">
    <location>
        <begin position="24"/>
        <end position="403"/>
    </location>
</feature>
<dbReference type="RefSeq" id="WP_109619721.1">
    <property type="nucleotide sequence ID" value="NZ_QGDO01000004.1"/>
</dbReference>
<dbReference type="InterPro" id="IPR058093">
    <property type="entry name" value="LA_2272-like"/>
</dbReference>
<proteinExistence type="predicted"/>
<name>A0A315Z8K1_SEDFL</name>
<dbReference type="EMBL" id="QGDO01000004">
    <property type="protein sequence ID" value="PWJ40885.1"/>
    <property type="molecule type" value="Genomic_DNA"/>
</dbReference>
<gene>
    <name evidence="2" type="ORF">BC781_104145</name>
</gene>
<sequence>MKKFTLITLTTLLINICSTATFAQSQVDSLNHIPLVKNEIADDYFGVQFALASNHVSKTMRGIQWSFGTNKADEGFNGWQFALGGNINGGDTKGFQLGLGYNRADDSIIGSQFGAGFNSTSHLKGLQAAVGANIADKAHGVQVGLYNQAEELSGVQIGVVNTVLKERSHGLQAAAVNVSTSEVLDGIQLGVVNTAKDVEGLQAGFLNKSDKMDGLSIGFINVADSLDGLSIAPFSFIKDGIADFELSYSDNFQYNFSFRSGKEYFYFIWTGGVQNTDDFNRYGLGGGIGTQWNMAHKGLVKGSFELTHMFVKDDRQIDWGDGQNYLSQGRLNIIVNLAKPISLVAGPTLNYSYQSGNWVDKDAPSFTKIDPMYEYRQEYELSDKVTEHKLWLGFHAGIRIHLY</sequence>
<evidence type="ECO:0000256" key="1">
    <source>
        <dbReference type="SAM" id="SignalP"/>
    </source>
</evidence>
<reference evidence="2 3" key="1">
    <citation type="submission" date="2018-03" db="EMBL/GenBank/DDBJ databases">
        <title>Genomic Encyclopedia of Archaeal and Bacterial Type Strains, Phase II (KMG-II): from individual species to whole genera.</title>
        <authorList>
            <person name="Goeker M."/>
        </authorList>
    </citation>
    <scope>NUCLEOTIDE SEQUENCE [LARGE SCALE GENOMIC DNA]</scope>
    <source>
        <strain evidence="2 3">DSM 28229</strain>
    </source>
</reference>
<evidence type="ECO:0000313" key="2">
    <source>
        <dbReference type="EMBL" id="PWJ40885.1"/>
    </source>
</evidence>
<dbReference type="AlphaFoldDB" id="A0A315Z8K1"/>
<keyword evidence="3" id="KW-1185">Reference proteome</keyword>